<keyword evidence="2" id="KW-0732">Signal</keyword>
<feature type="region of interest" description="Disordered" evidence="1">
    <location>
        <begin position="265"/>
        <end position="287"/>
    </location>
</feature>
<accession>A0A6J8EDZ3</accession>
<feature type="signal peptide" evidence="2">
    <location>
        <begin position="1"/>
        <end position="19"/>
    </location>
</feature>
<dbReference type="Pfam" id="PF07165">
    <property type="entry name" value="DUF1397"/>
    <property type="match status" value="1"/>
</dbReference>
<proteinExistence type="predicted"/>
<dbReference type="InterPro" id="IPR009832">
    <property type="entry name" value="DUF1397"/>
</dbReference>
<organism evidence="3 4">
    <name type="scientific">Mytilus coruscus</name>
    <name type="common">Sea mussel</name>
    <dbReference type="NCBI Taxonomy" id="42192"/>
    <lineage>
        <taxon>Eukaryota</taxon>
        <taxon>Metazoa</taxon>
        <taxon>Spiralia</taxon>
        <taxon>Lophotrochozoa</taxon>
        <taxon>Mollusca</taxon>
        <taxon>Bivalvia</taxon>
        <taxon>Autobranchia</taxon>
        <taxon>Pteriomorphia</taxon>
        <taxon>Mytilida</taxon>
        <taxon>Mytiloidea</taxon>
        <taxon>Mytilidae</taxon>
        <taxon>Mytilinae</taxon>
        <taxon>Mytilus</taxon>
    </lineage>
</organism>
<dbReference type="EMBL" id="CACVKT020008819">
    <property type="protein sequence ID" value="CAC5417825.1"/>
    <property type="molecule type" value="Genomic_DNA"/>
</dbReference>
<evidence type="ECO:0000256" key="1">
    <source>
        <dbReference type="SAM" id="MobiDB-lite"/>
    </source>
</evidence>
<feature type="chain" id="PRO_5027058621" evidence="2">
    <location>
        <begin position="20"/>
        <end position="357"/>
    </location>
</feature>
<evidence type="ECO:0000313" key="3">
    <source>
        <dbReference type="EMBL" id="CAC5417825.1"/>
    </source>
</evidence>
<keyword evidence="4" id="KW-1185">Reference proteome</keyword>
<dbReference type="OrthoDB" id="6116858at2759"/>
<dbReference type="AlphaFoldDB" id="A0A6J8EDZ3"/>
<evidence type="ECO:0000256" key="2">
    <source>
        <dbReference type="SAM" id="SignalP"/>
    </source>
</evidence>
<sequence length="357" mass="38313">MSREIIFAVVCTFIAAVNGNCDRNAISACFVGMGQGSSENLQAQCAAFNTLKECIAPHKEACAGDPVMDALKPLMTLEQMCSGNMPSVCAVDACAMSMQQYQPKSSGEPIEATPELCAAVTKYKTCVEEGKSQCPDSQSVTNAEMMIEQFESLCGGCAAPKLVTCAKMLGDLNPEDFDGYPSHEQINTVCPKLKNFKKCISPIKTKCDAINTDQAKKISKAIETSLGLTDLMCGSEFKAGFMKHGMECFDKASFKNATSANCASMMAPKPEPENSSPEPEPESKAQECQRTTQMFECTAQQVEAECDDEAVAFVQKVQGRFMNSILGNLGCPTSGGVRLAAQTSVFLAFLLAAVFMY</sequence>
<evidence type="ECO:0000313" key="4">
    <source>
        <dbReference type="Proteomes" id="UP000507470"/>
    </source>
</evidence>
<name>A0A6J8EDZ3_MYTCO</name>
<reference evidence="3 4" key="1">
    <citation type="submission" date="2020-06" db="EMBL/GenBank/DDBJ databases">
        <authorList>
            <person name="Li R."/>
            <person name="Bekaert M."/>
        </authorList>
    </citation>
    <scope>NUCLEOTIDE SEQUENCE [LARGE SCALE GENOMIC DNA]</scope>
    <source>
        <strain evidence="4">wild</strain>
    </source>
</reference>
<protein>
    <submittedName>
        <fullName evidence="3">Uncharacterized protein</fullName>
    </submittedName>
</protein>
<dbReference type="Proteomes" id="UP000507470">
    <property type="component" value="Unassembled WGS sequence"/>
</dbReference>
<gene>
    <name evidence="3" type="ORF">MCOR_50307</name>
</gene>